<feature type="signal peptide" evidence="10">
    <location>
        <begin position="1"/>
        <end position="31"/>
    </location>
</feature>
<keyword evidence="14" id="KW-1185">Reference proteome</keyword>
<protein>
    <submittedName>
        <fullName evidence="13">SusC/RagA family TonB-linked outer membrane protein</fullName>
    </submittedName>
</protein>
<comment type="similarity">
    <text evidence="8 9">Belongs to the TonB-dependent receptor family.</text>
</comment>
<sequence>MPVFMTGTPKAARFMLVVILMHASFCLHVNAQLPQHPGKRAVTLVARQVTIDYIIKQVRQQTDVEFRYVPDEKFQRRLNVNFVNTRLDDVLAFVLNGTGLTWITENGGISIIKASVPAQPLVSKPKPPPSPADTLLITGKSLDEAVIIGYGTTTQRFNTGNVISVKGDTAYSRSVNNVLLLLQGRVAGMMVTQTSGMPGTELKVQLRGQTSLFNGTEPLFIVDDIPYNSILTKGLGSQIWSEKASSFGFINPDDIASIDVLKDADATAIYGSRGANGVVLITTKRGRPGKISTRVNASQGFARVARHVPLLNTPQYLEMRREAFRNDNVATTDKNAPDLMKWDTSRYTDWQKELIGNAAAVTNLQASVSGGTPLVQFLVSGHYRHEQTVFPGPFKNSQAGMHFSLGSAVPGKRFSGTLTGSFFSINSQLPGHDFTAQIMLPPNAPPAYLENGSLNYDWLNPYIGLVGPLFNSNIKNLLGSLSLQYEILPRLKLKTNIGYHWLPGNSGTIILIAMYAPALRPNKTGSWSGNDFESASGIIEPQVTYHTCLGNLSLEAVAGGTYQGYEVKREELTALGYKRDDQLGNLDDADSLSRQFLRSSYRYVAVFGRTKFKWRNKYLLNLSVRRDGSSRYGPRKQFAFFYAAGAGWIFSSEPFMAPLERVLSFGKLRASFGTTGNDQIGDYQYLDRYENVGGTYQGIIGLLPVNLYNADFAWEQTRKMEIGLETGFLKNKLLLSASYYNYRSTNQLVDYPLPDINGASNIIGNLPAVIRNTGWEFVLTGHHLKNKNFEWSSVFNISFARNKLIAYPDPGIGVNAWKDMLGQPLSKKLVFQFRGTDPAAGTYTYTNAQGDAGPAETAVRKIPVNTAPDFFGGWENNIRYRRFQLDMLFQFVKQQGINDMYDPQYMPGFQRNQYINVLDRWQQPGDVAAYQRFTQSGRTRPGYQAIFRSDRGYVDASYIRCKYLNLSWQLPVRTLKQLGLDDARLYVQAHNLFTITGYQGLDPETQSGTALPPLRVMAAGVQLTL</sequence>
<proteinExistence type="inferred from homology"/>
<dbReference type="Gene3D" id="2.170.130.10">
    <property type="entry name" value="TonB-dependent receptor, plug domain"/>
    <property type="match status" value="1"/>
</dbReference>
<keyword evidence="10" id="KW-0732">Signal</keyword>
<evidence type="ECO:0000256" key="4">
    <source>
        <dbReference type="ARBA" id="ARBA00022692"/>
    </source>
</evidence>
<dbReference type="AlphaFoldDB" id="A0A7K1U6P6"/>
<keyword evidence="5 9" id="KW-0798">TonB box</keyword>
<dbReference type="NCBIfam" id="TIGR04057">
    <property type="entry name" value="SusC_RagA_signa"/>
    <property type="match status" value="1"/>
</dbReference>
<dbReference type="SUPFAM" id="SSF56935">
    <property type="entry name" value="Porins"/>
    <property type="match status" value="1"/>
</dbReference>
<dbReference type="NCBIfam" id="TIGR04056">
    <property type="entry name" value="OMP_RagA_SusC"/>
    <property type="match status" value="1"/>
</dbReference>
<feature type="chain" id="PRO_5029896542" evidence="10">
    <location>
        <begin position="32"/>
        <end position="1025"/>
    </location>
</feature>
<dbReference type="GO" id="GO:0009279">
    <property type="term" value="C:cell outer membrane"/>
    <property type="evidence" value="ECO:0007669"/>
    <property type="project" value="UniProtKB-SubCell"/>
</dbReference>
<keyword evidence="6 8" id="KW-0472">Membrane</keyword>
<evidence type="ECO:0000256" key="9">
    <source>
        <dbReference type="RuleBase" id="RU003357"/>
    </source>
</evidence>
<evidence type="ECO:0000259" key="12">
    <source>
        <dbReference type="Pfam" id="PF07715"/>
    </source>
</evidence>
<evidence type="ECO:0000256" key="1">
    <source>
        <dbReference type="ARBA" id="ARBA00004571"/>
    </source>
</evidence>
<keyword evidence="7 8" id="KW-0998">Cell outer membrane</keyword>
<evidence type="ECO:0000313" key="14">
    <source>
        <dbReference type="Proteomes" id="UP000461730"/>
    </source>
</evidence>
<dbReference type="InterPro" id="IPR012910">
    <property type="entry name" value="Plug_dom"/>
</dbReference>
<feature type="domain" description="TonB-dependent receptor plug" evidence="12">
    <location>
        <begin position="158"/>
        <end position="278"/>
    </location>
</feature>
<dbReference type="EMBL" id="WRXN01000006">
    <property type="protein sequence ID" value="MVT09645.1"/>
    <property type="molecule type" value="Genomic_DNA"/>
</dbReference>
<dbReference type="Pfam" id="PF00593">
    <property type="entry name" value="TonB_dep_Rec_b-barrel"/>
    <property type="match status" value="1"/>
</dbReference>
<name>A0A7K1U6P6_9BACT</name>
<dbReference type="Proteomes" id="UP000461730">
    <property type="component" value="Unassembled WGS sequence"/>
</dbReference>
<dbReference type="InterPro" id="IPR000531">
    <property type="entry name" value="Beta-barrel_TonB"/>
</dbReference>
<evidence type="ECO:0000256" key="7">
    <source>
        <dbReference type="ARBA" id="ARBA00023237"/>
    </source>
</evidence>
<keyword evidence="4 8" id="KW-0812">Transmembrane</keyword>
<feature type="domain" description="TonB-dependent receptor-like beta-barrel" evidence="11">
    <location>
        <begin position="458"/>
        <end position="897"/>
    </location>
</feature>
<dbReference type="InterPro" id="IPR023997">
    <property type="entry name" value="TonB-dep_OMP_SusC/RagA_CS"/>
</dbReference>
<evidence type="ECO:0000256" key="2">
    <source>
        <dbReference type="ARBA" id="ARBA00022448"/>
    </source>
</evidence>
<dbReference type="InterPro" id="IPR037066">
    <property type="entry name" value="Plug_dom_sf"/>
</dbReference>
<evidence type="ECO:0000256" key="5">
    <source>
        <dbReference type="ARBA" id="ARBA00023077"/>
    </source>
</evidence>
<dbReference type="InterPro" id="IPR036942">
    <property type="entry name" value="Beta-barrel_TonB_sf"/>
</dbReference>
<keyword evidence="3 8" id="KW-1134">Transmembrane beta strand</keyword>
<comment type="caution">
    <text evidence="13">The sequence shown here is derived from an EMBL/GenBank/DDBJ whole genome shotgun (WGS) entry which is preliminary data.</text>
</comment>
<dbReference type="PROSITE" id="PS52016">
    <property type="entry name" value="TONB_DEPENDENT_REC_3"/>
    <property type="match status" value="1"/>
</dbReference>
<dbReference type="Gene3D" id="2.40.170.20">
    <property type="entry name" value="TonB-dependent receptor, beta-barrel domain"/>
    <property type="match status" value="1"/>
</dbReference>
<evidence type="ECO:0000256" key="6">
    <source>
        <dbReference type="ARBA" id="ARBA00023136"/>
    </source>
</evidence>
<reference evidence="13 14" key="1">
    <citation type="submission" date="2019-12" db="EMBL/GenBank/DDBJ databases">
        <title>Chitinophaga sp. strain ysch24 (GDMCC 1.1355), whole genome shotgun sequence.</title>
        <authorList>
            <person name="Zhang X."/>
        </authorList>
    </citation>
    <scope>NUCLEOTIDE SEQUENCE [LARGE SCALE GENOMIC DNA]</scope>
    <source>
        <strain evidence="14">ysch24</strain>
    </source>
</reference>
<comment type="subcellular location">
    <subcellularLocation>
        <location evidence="1 8">Cell outer membrane</location>
        <topology evidence="1 8">Multi-pass membrane protein</topology>
    </subcellularLocation>
</comment>
<keyword evidence="2 8" id="KW-0813">Transport</keyword>
<evidence type="ECO:0000256" key="8">
    <source>
        <dbReference type="PROSITE-ProRule" id="PRU01360"/>
    </source>
</evidence>
<gene>
    <name evidence="13" type="ORF">GO493_15355</name>
</gene>
<organism evidence="13 14">
    <name type="scientific">Chitinophaga tropicalis</name>
    <dbReference type="NCBI Taxonomy" id="2683588"/>
    <lineage>
        <taxon>Bacteria</taxon>
        <taxon>Pseudomonadati</taxon>
        <taxon>Bacteroidota</taxon>
        <taxon>Chitinophagia</taxon>
        <taxon>Chitinophagales</taxon>
        <taxon>Chitinophagaceae</taxon>
        <taxon>Chitinophaga</taxon>
    </lineage>
</organism>
<dbReference type="InterPro" id="IPR039426">
    <property type="entry name" value="TonB-dep_rcpt-like"/>
</dbReference>
<accession>A0A7K1U6P6</accession>
<evidence type="ECO:0000256" key="3">
    <source>
        <dbReference type="ARBA" id="ARBA00022452"/>
    </source>
</evidence>
<evidence type="ECO:0000313" key="13">
    <source>
        <dbReference type="EMBL" id="MVT09645.1"/>
    </source>
</evidence>
<dbReference type="Pfam" id="PF07715">
    <property type="entry name" value="Plug"/>
    <property type="match status" value="1"/>
</dbReference>
<dbReference type="InterPro" id="IPR023996">
    <property type="entry name" value="TonB-dep_OMP_SusC/RagA"/>
</dbReference>
<evidence type="ECO:0000256" key="10">
    <source>
        <dbReference type="SAM" id="SignalP"/>
    </source>
</evidence>
<evidence type="ECO:0000259" key="11">
    <source>
        <dbReference type="Pfam" id="PF00593"/>
    </source>
</evidence>